<comment type="subcellular location">
    <subcellularLocation>
        <location evidence="5">Mitochondrion</location>
    </subcellularLocation>
</comment>
<dbReference type="SUPFAM" id="SSF51230">
    <property type="entry name" value="Single hybrid motif"/>
    <property type="match status" value="1"/>
</dbReference>
<dbReference type="Pfam" id="PF01597">
    <property type="entry name" value="GCV_H"/>
    <property type="match status" value="1"/>
</dbReference>
<dbReference type="InterPro" id="IPR002930">
    <property type="entry name" value="GCV_H"/>
</dbReference>
<dbReference type="PANTHER" id="PTHR11715">
    <property type="entry name" value="GLYCINE CLEAVAGE SYSTEM H PROTEIN"/>
    <property type="match status" value="1"/>
</dbReference>
<keyword evidence="8" id="KW-1185">Reference proteome</keyword>
<dbReference type="AlphaFoldDB" id="A0A437A694"/>
<dbReference type="CDD" id="cd06848">
    <property type="entry name" value="GCS_H"/>
    <property type="match status" value="1"/>
</dbReference>
<evidence type="ECO:0000256" key="2">
    <source>
        <dbReference type="ARBA" id="ARBA00022823"/>
    </source>
</evidence>
<evidence type="ECO:0000256" key="1">
    <source>
        <dbReference type="ARBA" id="ARBA00009249"/>
    </source>
</evidence>
<comment type="subunit">
    <text evidence="5">The glycine cleavage system is composed of four proteins: P, T, L and H.</text>
</comment>
<dbReference type="Gene3D" id="2.40.50.100">
    <property type="match status" value="1"/>
</dbReference>
<dbReference type="Proteomes" id="UP000283090">
    <property type="component" value="Unassembled WGS sequence"/>
</dbReference>
<dbReference type="EMBL" id="SAEB01000006">
    <property type="protein sequence ID" value="RVD86557.1"/>
    <property type="molecule type" value="Genomic_DNA"/>
</dbReference>
<dbReference type="GO" id="GO:0005960">
    <property type="term" value="C:glycine cleavage complex"/>
    <property type="evidence" value="ECO:0007669"/>
    <property type="project" value="UniProtKB-UniRule"/>
</dbReference>
<dbReference type="PANTHER" id="PTHR11715:SF3">
    <property type="entry name" value="GLYCINE CLEAVAGE SYSTEM H PROTEIN-RELATED"/>
    <property type="match status" value="1"/>
</dbReference>
<keyword evidence="5" id="KW-0496">Mitochondrion</keyword>
<accession>A0A437A694</accession>
<evidence type="ECO:0000256" key="5">
    <source>
        <dbReference type="RuleBase" id="RU364055"/>
    </source>
</evidence>
<proteinExistence type="inferred from homology"/>
<dbReference type="RefSeq" id="XP_067492101.1">
    <property type="nucleotide sequence ID" value="XM_067633987.1"/>
</dbReference>
<dbReference type="GO" id="GO:0005739">
    <property type="term" value="C:mitochondrion"/>
    <property type="evidence" value="ECO:0007669"/>
    <property type="project" value="UniProtKB-SubCell"/>
</dbReference>
<dbReference type="InterPro" id="IPR017453">
    <property type="entry name" value="GCV_H_sub"/>
</dbReference>
<keyword evidence="2 4" id="KW-0450">Lipoyl</keyword>
<sequence length="176" mass="19141">MASTLRIASRVLPRASGSLCRATSAAPVRTLGAPLSRRYLSGTAARSDIIKRYTVDHEWISYDTETGIGTIGITDYAQEKLGEVVFIELPEVDSSVEADDSIGAVESVKSASDIMSPVTGDIVEVNEALNEKPKLVNEDPEGEEGWIVKVEMGEGEVERLQEELMDEAAYESFTKE</sequence>
<evidence type="ECO:0000313" key="7">
    <source>
        <dbReference type="EMBL" id="RVD86557.1"/>
    </source>
</evidence>
<dbReference type="VEuPathDB" id="FungiDB:DFL_004826"/>
<dbReference type="NCBIfam" id="NF002270">
    <property type="entry name" value="PRK01202.1"/>
    <property type="match status" value="1"/>
</dbReference>
<feature type="domain" description="Lipoyl-binding" evidence="6">
    <location>
        <begin position="68"/>
        <end position="151"/>
    </location>
</feature>
<feature type="modified residue" description="N6-lipoyllysine" evidence="4">
    <location>
        <position position="109"/>
    </location>
</feature>
<protein>
    <recommendedName>
        <fullName evidence="5">Glycine cleavage system H protein</fullName>
    </recommendedName>
</protein>
<organism evidence="7 8">
    <name type="scientific">Arthrobotrys flagrans</name>
    <name type="common">Nematode-trapping fungus</name>
    <name type="synonym">Trichothecium flagrans</name>
    <dbReference type="NCBI Taxonomy" id="97331"/>
    <lineage>
        <taxon>Eukaryota</taxon>
        <taxon>Fungi</taxon>
        <taxon>Dikarya</taxon>
        <taxon>Ascomycota</taxon>
        <taxon>Pezizomycotina</taxon>
        <taxon>Orbiliomycetes</taxon>
        <taxon>Orbiliales</taxon>
        <taxon>Orbiliaceae</taxon>
        <taxon>Arthrobotrys</taxon>
    </lineage>
</organism>
<dbReference type="GO" id="GO:0019464">
    <property type="term" value="P:glycine decarboxylation via glycine cleavage system"/>
    <property type="evidence" value="ECO:0007669"/>
    <property type="project" value="UniProtKB-UniRule"/>
</dbReference>
<dbReference type="InterPro" id="IPR011053">
    <property type="entry name" value="Single_hybrid_motif"/>
</dbReference>
<dbReference type="InterPro" id="IPR033753">
    <property type="entry name" value="GCV_H/Fam206"/>
</dbReference>
<comment type="function">
    <text evidence="5">The H protein shuttles the methylamine group of glycine from the P protein to the T protein.</text>
</comment>
<dbReference type="InterPro" id="IPR003016">
    <property type="entry name" value="2-oxoA_DH_lipoyl-BS"/>
</dbReference>
<comment type="similarity">
    <text evidence="1 5">Belongs to the GcvH family.</text>
</comment>
<dbReference type="OrthoDB" id="10264154at2759"/>
<comment type="cofactor">
    <cofactor evidence="5">
        <name>(R)-lipoate</name>
        <dbReference type="ChEBI" id="CHEBI:83088"/>
    </cofactor>
    <text evidence="5">Binds 1 lipoyl cofactor covalently.</text>
</comment>
<comment type="caution">
    <text evidence="7">The sequence shown here is derived from an EMBL/GenBank/DDBJ whole genome shotgun (WGS) entry which is preliminary data.</text>
</comment>
<name>A0A437A694_ARTFL</name>
<dbReference type="GeneID" id="93587137"/>
<dbReference type="GO" id="GO:0009249">
    <property type="term" value="P:protein lipoylation"/>
    <property type="evidence" value="ECO:0007669"/>
    <property type="project" value="TreeGrafter"/>
</dbReference>
<dbReference type="NCBIfam" id="TIGR00527">
    <property type="entry name" value="gcvH"/>
    <property type="match status" value="1"/>
</dbReference>
<evidence type="ECO:0000256" key="4">
    <source>
        <dbReference type="PIRSR" id="PIRSR617453-50"/>
    </source>
</evidence>
<reference evidence="7 8" key="1">
    <citation type="submission" date="2019-01" db="EMBL/GenBank/DDBJ databases">
        <title>Intercellular communication is required for trap formation in the nematode-trapping fungus Duddingtonia flagrans.</title>
        <authorList>
            <person name="Youssar L."/>
            <person name="Wernet V."/>
            <person name="Hensel N."/>
            <person name="Hildebrandt H.-G."/>
            <person name="Fischer R."/>
        </authorList>
    </citation>
    <scope>NUCLEOTIDE SEQUENCE [LARGE SCALE GENOMIC DNA]</scope>
    <source>
        <strain evidence="7 8">CBS H-5679</strain>
    </source>
</reference>
<evidence type="ECO:0000313" key="8">
    <source>
        <dbReference type="Proteomes" id="UP000283090"/>
    </source>
</evidence>
<gene>
    <name evidence="7" type="ORF">DFL_004826</name>
</gene>
<evidence type="ECO:0000259" key="6">
    <source>
        <dbReference type="PROSITE" id="PS50968"/>
    </source>
</evidence>
<dbReference type="HAMAP" id="MF_00272">
    <property type="entry name" value="GcvH"/>
    <property type="match status" value="1"/>
</dbReference>
<dbReference type="InterPro" id="IPR000089">
    <property type="entry name" value="Biotin_lipoyl"/>
</dbReference>
<dbReference type="PROSITE" id="PS50968">
    <property type="entry name" value="BIOTINYL_LIPOYL"/>
    <property type="match status" value="1"/>
</dbReference>
<keyword evidence="3 5" id="KW-0809">Transit peptide</keyword>
<evidence type="ECO:0000256" key="3">
    <source>
        <dbReference type="ARBA" id="ARBA00022946"/>
    </source>
</evidence>
<dbReference type="STRING" id="97331.A0A437A694"/>
<dbReference type="PROSITE" id="PS00189">
    <property type="entry name" value="LIPOYL"/>
    <property type="match status" value="1"/>
</dbReference>